<protein>
    <submittedName>
        <fullName evidence="2">KTSC domain-containing protein</fullName>
    </submittedName>
</protein>
<dbReference type="AlphaFoldDB" id="A0A177NE50"/>
<dbReference type="EMBL" id="LUUI01000096">
    <property type="protein sequence ID" value="OAI16336.1"/>
    <property type="molecule type" value="Genomic_DNA"/>
</dbReference>
<reference evidence="2 3" key="1">
    <citation type="submission" date="2016-03" db="EMBL/GenBank/DDBJ databases">
        <authorList>
            <person name="Ploux O."/>
        </authorList>
    </citation>
    <scope>NUCLEOTIDE SEQUENCE [LARGE SCALE GENOMIC DNA]</scope>
    <source>
        <strain evidence="2 3">R-45370</strain>
    </source>
</reference>
<dbReference type="Pfam" id="PF13619">
    <property type="entry name" value="KTSC"/>
    <property type="match status" value="1"/>
</dbReference>
<dbReference type="InterPro" id="IPR025309">
    <property type="entry name" value="KTSC_dom"/>
</dbReference>
<comment type="caution">
    <text evidence="2">The sequence shown here is derived from an EMBL/GenBank/DDBJ whole genome shotgun (WGS) entry which is preliminary data.</text>
</comment>
<gene>
    <name evidence="2" type="ORF">A1359_08300</name>
</gene>
<keyword evidence="3" id="KW-1185">Reference proteome</keyword>
<dbReference type="OrthoDB" id="8612029at2"/>
<evidence type="ECO:0000259" key="1">
    <source>
        <dbReference type="Pfam" id="PF13619"/>
    </source>
</evidence>
<evidence type="ECO:0000313" key="3">
    <source>
        <dbReference type="Proteomes" id="UP000078476"/>
    </source>
</evidence>
<accession>A0A177NE50</accession>
<dbReference type="Proteomes" id="UP000078476">
    <property type="component" value="Unassembled WGS sequence"/>
</dbReference>
<proteinExistence type="predicted"/>
<dbReference type="RefSeq" id="WP_066981463.1">
    <property type="nucleotide sequence ID" value="NZ_LUUI01000096.1"/>
</dbReference>
<evidence type="ECO:0000313" key="2">
    <source>
        <dbReference type="EMBL" id="OAI16336.1"/>
    </source>
</evidence>
<feature type="domain" description="KTSC" evidence="1">
    <location>
        <begin position="7"/>
        <end position="63"/>
    </location>
</feature>
<name>A0A177NE50_9GAMM</name>
<sequence>MKMEAVKSSAIDVVGYDEQTHKLRVSFRHDKPQEFCHVPEQTFSAFIKSRSKSRFFKRNIQGCFPC</sequence>
<organism evidence="2 3">
    <name type="scientific">Methylomonas lenta</name>
    <dbReference type="NCBI Taxonomy" id="980561"/>
    <lineage>
        <taxon>Bacteria</taxon>
        <taxon>Pseudomonadati</taxon>
        <taxon>Pseudomonadota</taxon>
        <taxon>Gammaproteobacteria</taxon>
        <taxon>Methylococcales</taxon>
        <taxon>Methylococcaceae</taxon>
        <taxon>Methylomonas</taxon>
    </lineage>
</organism>